<organism evidence="2 3">
    <name type="scientific">Pseudonocardia xinjiangensis</name>
    <dbReference type="NCBI Taxonomy" id="75289"/>
    <lineage>
        <taxon>Bacteria</taxon>
        <taxon>Bacillati</taxon>
        <taxon>Actinomycetota</taxon>
        <taxon>Actinomycetes</taxon>
        <taxon>Pseudonocardiales</taxon>
        <taxon>Pseudonocardiaceae</taxon>
        <taxon>Pseudonocardia</taxon>
    </lineage>
</organism>
<proteinExistence type="predicted"/>
<protein>
    <recommendedName>
        <fullName evidence="4">Secreted protein</fullName>
    </recommendedName>
</protein>
<feature type="chain" id="PRO_5045578962" description="Secreted protein" evidence="1">
    <location>
        <begin position="32"/>
        <end position="179"/>
    </location>
</feature>
<reference evidence="2 3" key="1">
    <citation type="submission" date="2020-04" db="EMBL/GenBank/DDBJ databases">
        <authorList>
            <person name="Klaysubun C."/>
            <person name="Duangmal K."/>
            <person name="Lipun K."/>
        </authorList>
    </citation>
    <scope>NUCLEOTIDE SEQUENCE [LARGE SCALE GENOMIC DNA]</scope>
    <source>
        <strain evidence="2 3">JCM 11839</strain>
    </source>
</reference>
<evidence type="ECO:0000313" key="2">
    <source>
        <dbReference type="EMBL" id="NMH76591.1"/>
    </source>
</evidence>
<dbReference type="Proteomes" id="UP001296706">
    <property type="component" value="Unassembled WGS sequence"/>
</dbReference>
<evidence type="ECO:0000256" key="1">
    <source>
        <dbReference type="SAM" id="SignalP"/>
    </source>
</evidence>
<name>A0ABX1R886_9PSEU</name>
<sequence>MKLKRMATRLAAGSLLAGSLVLAGTTGIALADTPLPAQQQNAAVSAQQPGAVPAAACFTRDGSARDGRRVGTNPVRFDYPDSPYVGARYDSCQGVVRISFGGYVSGVTHYNVRVNGRQVETRAGEALLMTRQVGPGGPVSIDAQACTRGRIITPVPGFPPIRERSSCTRFSPLVTVQTR</sequence>
<evidence type="ECO:0008006" key="4">
    <source>
        <dbReference type="Google" id="ProtNLM"/>
    </source>
</evidence>
<gene>
    <name evidence="2" type="ORF">HF577_05670</name>
</gene>
<dbReference type="RefSeq" id="WP_169394657.1">
    <property type="nucleotide sequence ID" value="NZ_BAAAJH010000017.1"/>
</dbReference>
<comment type="caution">
    <text evidence="2">The sequence shown here is derived from an EMBL/GenBank/DDBJ whole genome shotgun (WGS) entry which is preliminary data.</text>
</comment>
<feature type="signal peptide" evidence="1">
    <location>
        <begin position="1"/>
        <end position="31"/>
    </location>
</feature>
<dbReference type="EMBL" id="JAAXKY010000010">
    <property type="protein sequence ID" value="NMH76591.1"/>
    <property type="molecule type" value="Genomic_DNA"/>
</dbReference>
<evidence type="ECO:0000313" key="3">
    <source>
        <dbReference type="Proteomes" id="UP001296706"/>
    </source>
</evidence>
<accession>A0ABX1R886</accession>
<keyword evidence="1" id="KW-0732">Signal</keyword>
<keyword evidence="3" id="KW-1185">Reference proteome</keyword>